<dbReference type="EMBL" id="AE000516">
    <property type="protein sequence ID" value="AAK47083.1"/>
    <property type="molecule type" value="Genomic_DNA"/>
</dbReference>
<sequence>MAPGNQQVYGGRWHRWNTPAVARNFHNVGDVSGEAMGAQGYLRRLTRRLTEDLEQRDVEELSDEVLNAGAQRAIDCQRGQEVTVVGTLRSVETNGKGCSGGVRAELFDGSDTVTLVWLGQRRIPGIDTGRTLRVRGRLGKLENGTKAIYNPHYEIQR</sequence>
<dbReference type="PIRSF" id="PIRSF006910">
    <property type="entry name" value="NA_bind_Rv2694c_prd"/>
    <property type="match status" value="1"/>
</dbReference>
<dbReference type="InterPro" id="IPR012340">
    <property type="entry name" value="NA-bd_OB-fold"/>
</dbReference>
<name>Q7D6R5_MYCTO</name>
<evidence type="ECO:0008006" key="3">
    <source>
        <dbReference type="Google" id="ProtNLM"/>
    </source>
</evidence>
<reference evidence="1 2" key="1">
    <citation type="journal article" date="2002" name="J. Bacteriol.">
        <title>Whole-genome comparison of Mycobacterium tuberculosis clinical and laboratory strains.</title>
        <authorList>
            <person name="Fleischmann R.D."/>
            <person name="Alland D."/>
            <person name="Eisen J.A."/>
            <person name="Carpenter L."/>
            <person name="White O."/>
            <person name="Peterson J."/>
            <person name="DeBoy R."/>
            <person name="Dodson R."/>
            <person name="Gwinn M."/>
            <person name="Haft D."/>
            <person name="Hickey E."/>
            <person name="Kolonay J.F."/>
            <person name="Nelson W.C."/>
            <person name="Umayam L.A."/>
            <person name="Ermolaeva M."/>
            <person name="Salzberg S.L."/>
            <person name="Delcher A."/>
            <person name="Utterback T."/>
            <person name="Weidman J."/>
            <person name="Khouri H."/>
            <person name="Gill J."/>
            <person name="Mikula A."/>
            <person name="Bishai W."/>
            <person name="Jacobs Jr W.R.Jr."/>
            <person name="Venter J.C."/>
            <person name="Fraser C.M."/>
        </authorList>
    </citation>
    <scope>NUCLEOTIDE SEQUENCE [LARGE SCALE GENOMIC DNA]</scope>
    <source>
        <strain evidence="2">CDC 1551 / Oshkosh</strain>
    </source>
</reference>
<keyword evidence="2" id="KW-1185">Reference proteome</keyword>
<dbReference type="CDD" id="cd04488">
    <property type="entry name" value="RecG_wedge_OBF"/>
    <property type="match status" value="1"/>
</dbReference>
<organism evidence="1 2">
    <name type="scientific">Mycobacterium tuberculosis (strain CDC 1551 / Oshkosh)</name>
    <dbReference type="NCBI Taxonomy" id="83331"/>
    <lineage>
        <taxon>Bacteria</taxon>
        <taxon>Bacillati</taxon>
        <taxon>Actinomycetota</taxon>
        <taxon>Actinomycetes</taxon>
        <taxon>Mycobacteriales</taxon>
        <taxon>Mycobacteriaceae</taxon>
        <taxon>Mycobacterium</taxon>
        <taxon>Mycobacterium tuberculosis complex</taxon>
    </lineage>
</organism>
<dbReference type="HOGENOM" id="CLU_144847_0_0_11"/>
<dbReference type="InterPro" id="IPR016499">
    <property type="entry name" value="NucleicA-bd_Rv2694c_prd"/>
</dbReference>
<accession>F2GLG2</accession>
<dbReference type="KEGG" id="mtc:MT2768"/>
<dbReference type="Gene3D" id="2.40.50.140">
    <property type="entry name" value="Nucleic acid-binding proteins"/>
    <property type="match status" value="1"/>
</dbReference>
<dbReference type="Proteomes" id="UP000001020">
    <property type="component" value="Chromosome"/>
</dbReference>
<gene>
    <name evidence="1" type="ordered locus">MT2768</name>
</gene>
<protein>
    <recommendedName>
        <fullName evidence="3">OB-fold nucleic acid binding domain-containing protein</fullName>
    </recommendedName>
</protein>
<dbReference type="AlphaFoldDB" id="Q7D6R5"/>
<accession>Q7D6R5</accession>
<evidence type="ECO:0000313" key="1">
    <source>
        <dbReference type="EMBL" id="AAK47083.1"/>
    </source>
</evidence>
<evidence type="ECO:0000313" key="2">
    <source>
        <dbReference type="Proteomes" id="UP000001020"/>
    </source>
</evidence>
<proteinExistence type="predicted"/>